<evidence type="ECO:0000256" key="2">
    <source>
        <dbReference type="SAM" id="SignalP"/>
    </source>
</evidence>
<organism evidence="3 4">
    <name type="scientific">Penicillium olsonii</name>
    <dbReference type="NCBI Taxonomy" id="99116"/>
    <lineage>
        <taxon>Eukaryota</taxon>
        <taxon>Fungi</taxon>
        <taxon>Dikarya</taxon>
        <taxon>Ascomycota</taxon>
        <taxon>Pezizomycotina</taxon>
        <taxon>Eurotiomycetes</taxon>
        <taxon>Eurotiomycetidae</taxon>
        <taxon>Eurotiales</taxon>
        <taxon>Aspergillaceae</taxon>
        <taxon>Penicillium</taxon>
    </lineage>
</organism>
<evidence type="ECO:0000313" key="3">
    <source>
        <dbReference type="EMBL" id="CAG7965703.1"/>
    </source>
</evidence>
<comment type="caution">
    <text evidence="3">The sequence shown here is derived from an EMBL/GenBank/DDBJ whole genome shotgun (WGS) entry which is preliminary data.</text>
</comment>
<name>A0A9W4HAX6_PENOL</name>
<feature type="signal peptide" evidence="2">
    <location>
        <begin position="1"/>
        <end position="20"/>
    </location>
</feature>
<evidence type="ECO:0000256" key="1">
    <source>
        <dbReference type="SAM" id="MobiDB-lite"/>
    </source>
</evidence>
<feature type="region of interest" description="Disordered" evidence="1">
    <location>
        <begin position="82"/>
        <end position="102"/>
    </location>
</feature>
<dbReference type="OrthoDB" id="5424391at2759"/>
<gene>
    <name evidence="3" type="ORF">POLS_LOCUS882</name>
</gene>
<keyword evidence="2" id="KW-0732">Signal</keyword>
<accession>A0A9W4HAX6</accession>
<keyword evidence="4" id="KW-1185">Reference proteome</keyword>
<sequence length="442" mass="49125">MFLSAIWLYSSFILVLTALAGTLAPNRTSLLSPTRHTGTMKGTSIFQFKSWPKIHQPLPRTPRESQQLLNALTSSFRRQLDGAYPASGNPARPLPNPESSAHATDQHLQTILKNPLFRIVPSGSSGHEQSTLQRVEDQRKLVEQPMAVMDQMAAAGSLTATTIRDCLRYQLLLSRSPDQMKASRAASRVVDWYWASDGASRLSLLRLRSATSALAKFMVMEGMHGTMMEWLRMIMNHDLGSQDGHMADGIARQTFSHLLVDFIDAEACYGNGFDSAITHYLNVCQMHFQSTSVKSRNPMLLAAAAHLNRISIANKPTDAQRSAEVNDQFREMVSLLAPRSLLLASVAICHPVHPDPSVFVHFVAKLSPSAFQKWNKARRDAFFEIGSEALRVLVEQDKFRDISKLEHCISNLLPAEMPTPATETSHTSTEEEHLARLNLGLT</sequence>
<feature type="chain" id="PRO_5040717472" evidence="2">
    <location>
        <begin position="21"/>
        <end position="442"/>
    </location>
</feature>
<dbReference type="EMBL" id="CAJVOS010000008">
    <property type="protein sequence ID" value="CAG7965703.1"/>
    <property type="molecule type" value="Genomic_DNA"/>
</dbReference>
<reference evidence="3" key="1">
    <citation type="submission" date="2021-07" db="EMBL/GenBank/DDBJ databases">
        <authorList>
            <person name="Branca A.L. A."/>
        </authorList>
    </citation>
    <scope>NUCLEOTIDE SEQUENCE</scope>
</reference>
<protein>
    <submittedName>
        <fullName evidence="3">Uncharacterized protein</fullName>
    </submittedName>
</protein>
<evidence type="ECO:0000313" key="4">
    <source>
        <dbReference type="Proteomes" id="UP001153618"/>
    </source>
</evidence>
<dbReference type="AlphaFoldDB" id="A0A9W4HAX6"/>
<dbReference type="Proteomes" id="UP001153618">
    <property type="component" value="Unassembled WGS sequence"/>
</dbReference>
<proteinExistence type="predicted"/>